<evidence type="ECO:0000256" key="4">
    <source>
        <dbReference type="ARBA" id="ARBA00022840"/>
    </source>
</evidence>
<evidence type="ECO:0000256" key="5">
    <source>
        <dbReference type="ARBA" id="ARBA00022989"/>
    </source>
</evidence>
<keyword evidence="6 7" id="KW-0472">Membrane</keyword>
<dbReference type="InterPro" id="IPR003439">
    <property type="entry name" value="ABC_transporter-like_ATP-bd"/>
</dbReference>
<comment type="caution">
    <text evidence="9">The sequence shown here is derived from an EMBL/GenBank/DDBJ whole genome shotgun (WGS) entry which is preliminary data.</text>
</comment>
<name>A0A1F4YCD2_9BACT</name>
<evidence type="ECO:0000256" key="6">
    <source>
        <dbReference type="ARBA" id="ARBA00023136"/>
    </source>
</evidence>
<keyword evidence="4" id="KW-0067">ATP-binding</keyword>
<keyword evidence="5 7" id="KW-1133">Transmembrane helix</keyword>
<protein>
    <recommendedName>
        <fullName evidence="8">ABC transporter domain-containing protein</fullName>
    </recommendedName>
</protein>
<keyword evidence="3" id="KW-0547">Nucleotide-binding</keyword>
<proteinExistence type="predicted"/>
<evidence type="ECO:0000256" key="2">
    <source>
        <dbReference type="ARBA" id="ARBA00022692"/>
    </source>
</evidence>
<comment type="subcellular location">
    <subcellularLocation>
        <location evidence="1">Cell membrane</location>
        <topology evidence="1">Multi-pass membrane protein</topology>
    </subcellularLocation>
</comment>
<evidence type="ECO:0000256" key="3">
    <source>
        <dbReference type="ARBA" id="ARBA00022741"/>
    </source>
</evidence>
<dbReference type="GO" id="GO:0016887">
    <property type="term" value="F:ATP hydrolysis activity"/>
    <property type="evidence" value="ECO:0007669"/>
    <property type="project" value="InterPro"/>
</dbReference>
<dbReference type="SUPFAM" id="SSF90123">
    <property type="entry name" value="ABC transporter transmembrane region"/>
    <property type="match status" value="1"/>
</dbReference>
<dbReference type="SMART" id="SM00382">
    <property type="entry name" value="AAA"/>
    <property type="match status" value="1"/>
</dbReference>
<dbReference type="PANTHER" id="PTHR43394">
    <property type="entry name" value="ATP-DEPENDENT PERMEASE MDL1, MITOCHONDRIAL"/>
    <property type="match status" value="1"/>
</dbReference>
<reference evidence="9 10" key="1">
    <citation type="journal article" date="2016" name="Nat. Commun.">
        <title>Thousands of microbial genomes shed light on interconnected biogeochemical processes in an aquifer system.</title>
        <authorList>
            <person name="Anantharaman K."/>
            <person name="Brown C.T."/>
            <person name="Hug L.A."/>
            <person name="Sharon I."/>
            <person name="Castelle C.J."/>
            <person name="Probst A.J."/>
            <person name="Thomas B.C."/>
            <person name="Singh A."/>
            <person name="Wilkins M.J."/>
            <person name="Karaoz U."/>
            <person name="Brodie E.L."/>
            <person name="Williams K.H."/>
            <person name="Hubbard S.S."/>
            <person name="Banfield J.F."/>
        </authorList>
    </citation>
    <scope>NUCLEOTIDE SEQUENCE [LARGE SCALE GENOMIC DNA]</scope>
</reference>
<feature type="transmembrane region" description="Helical" evidence="7">
    <location>
        <begin position="167"/>
        <end position="191"/>
    </location>
</feature>
<dbReference type="AlphaFoldDB" id="A0A1F4YCD2"/>
<dbReference type="GO" id="GO:0005524">
    <property type="term" value="F:ATP binding"/>
    <property type="evidence" value="ECO:0007669"/>
    <property type="project" value="UniProtKB-KW"/>
</dbReference>
<evidence type="ECO:0000313" key="9">
    <source>
        <dbReference type="EMBL" id="OGC91637.1"/>
    </source>
</evidence>
<keyword evidence="2 7" id="KW-0812">Transmembrane</keyword>
<sequence length="602" mass="69078">MKKNFSALAQIIFILKFAAKFLWETNKKTFLIVVFLNALVSLFIIPNLLLDKAFLDILVSNIKSPQPLSAFRAILWIVAARFALQALRSLANRFAGYYSRVLSWEQNQRAEVMIGTKYATIAVPTLEDPDFKDRYQKIERESLNRLQGVANNFISLPRHLTGVISSLSFFIVTQPFVVLTALVSLVPAIIVERVFVKKNYELESQISLLHRFRGMYYYYLGRTRSYLELRLLHIHEHLGLQIKKYWQKIIDKRKAFSQGRRTWTYLAGLVDDAVSYSFDGLFAFQAIVGKISIGSAQAYIRAISNFKQSFTALTGAILELYENYLYLTDLVWFLELDNPYYNTQGRKLTPPFKGGITFKDVWFKYPDTENWILKGVTFQISPRENIALVGKNGAGKTTLVKLLCGFYKPDKGQILVNNTPVQQLNKPQYWKYLSVLFQDSDAFGITVKEIVSASDIAKSENLDKIKEYTRVSQIDSWIESLPHKYANPIGRDFKDGVSPSSGQWQRIGIARALFKDPEVLVLDEPTSNVDPEAEEQIFNEILDIGRKKIIIFISHRFSTVRRADRILVIDQGLITEEGSHDQLMARQGTYSRLFHLQAKSYK</sequence>
<dbReference type="PROSITE" id="PS50893">
    <property type="entry name" value="ABC_TRANSPORTER_2"/>
    <property type="match status" value="1"/>
</dbReference>
<feature type="domain" description="ABC transporter" evidence="8">
    <location>
        <begin position="356"/>
        <end position="596"/>
    </location>
</feature>
<gene>
    <name evidence="9" type="ORF">A2876_03730</name>
</gene>
<accession>A0A1F4YCD2</accession>
<dbReference type="Proteomes" id="UP000178176">
    <property type="component" value="Unassembled WGS sequence"/>
</dbReference>
<dbReference type="InterPro" id="IPR036640">
    <property type="entry name" value="ABC1_TM_sf"/>
</dbReference>
<dbReference type="Pfam" id="PF00005">
    <property type="entry name" value="ABC_tran"/>
    <property type="match status" value="1"/>
</dbReference>
<dbReference type="InterPro" id="IPR003593">
    <property type="entry name" value="AAA+_ATPase"/>
</dbReference>
<dbReference type="InterPro" id="IPR027417">
    <property type="entry name" value="P-loop_NTPase"/>
</dbReference>
<dbReference type="Gene3D" id="3.40.50.300">
    <property type="entry name" value="P-loop containing nucleotide triphosphate hydrolases"/>
    <property type="match status" value="1"/>
</dbReference>
<dbReference type="EMBL" id="MEXH01000032">
    <property type="protein sequence ID" value="OGC91637.1"/>
    <property type="molecule type" value="Genomic_DNA"/>
</dbReference>
<organism evidence="9 10">
    <name type="scientific">Candidatus Amesbacteria bacterium RIFCSPHIGHO2_01_FULL_48_32b</name>
    <dbReference type="NCBI Taxonomy" id="1797253"/>
    <lineage>
        <taxon>Bacteria</taxon>
        <taxon>Candidatus Amesiibacteriota</taxon>
    </lineage>
</organism>
<dbReference type="GO" id="GO:0015421">
    <property type="term" value="F:ABC-type oligopeptide transporter activity"/>
    <property type="evidence" value="ECO:0007669"/>
    <property type="project" value="TreeGrafter"/>
</dbReference>
<evidence type="ECO:0000259" key="8">
    <source>
        <dbReference type="PROSITE" id="PS50893"/>
    </source>
</evidence>
<dbReference type="PANTHER" id="PTHR43394:SF1">
    <property type="entry name" value="ATP-BINDING CASSETTE SUB-FAMILY B MEMBER 10, MITOCHONDRIAL"/>
    <property type="match status" value="1"/>
</dbReference>
<evidence type="ECO:0000313" key="10">
    <source>
        <dbReference type="Proteomes" id="UP000178176"/>
    </source>
</evidence>
<feature type="transmembrane region" description="Helical" evidence="7">
    <location>
        <begin position="70"/>
        <end position="91"/>
    </location>
</feature>
<dbReference type="GO" id="GO:0005886">
    <property type="term" value="C:plasma membrane"/>
    <property type="evidence" value="ECO:0007669"/>
    <property type="project" value="UniProtKB-SubCell"/>
</dbReference>
<dbReference type="Gene3D" id="1.20.1560.10">
    <property type="entry name" value="ABC transporter type 1, transmembrane domain"/>
    <property type="match status" value="1"/>
</dbReference>
<dbReference type="InterPro" id="IPR039421">
    <property type="entry name" value="Type_1_exporter"/>
</dbReference>
<feature type="transmembrane region" description="Helical" evidence="7">
    <location>
        <begin position="29"/>
        <end position="50"/>
    </location>
</feature>
<dbReference type="SUPFAM" id="SSF52540">
    <property type="entry name" value="P-loop containing nucleoside triphosphate hydrolases"/>
    <property type="match status" value="1"/>
</dbReference>
<evidence type="ECO:0000256" key="1">
    <source>
        <dbReference type="ARBA" id="ARBA00004651"/>
    </source>
</evidence>
<evidence type="ECO:0000256" key="7">
    <source>
        <dbReference type="SAM" id="Phobius"/>
    </source>
</evidence>